<evidence type="ECO:0000313" key="2">
    <source>
        <dbReference type="Proteomes" id="UP001064489"/>
    </source>
</evidence>
<organism evidence="1 2">
    <name type="scientific">Acer negundo</name>
    <name type="common">Box elder</name>
    <dbReference type="NCBI Taxonomy" id="4023"/>
    <lineage>
        <taxon>Eukaryota</taxon>
        <taxon>Viridiplantae</taxon>
        <taxon>Streptophyta</taxon>
        <taxon>Embryophyta</taxon>
        <taxon>Tracheophyta</taxon>
        <taxon>Spermatophyta</taxon>
        <taxon>Magnoliopsida</taxon>
        <taxon>eudicotyledons</taxon>
        <taxon>Gunneridae</taxon>
        <taxon>Pentapetalae</taxon>
        <taxon>rosids</taxon>
        <taxon>malvids</taxon>
        <taxon>Sapindales</taxon>
        <taxon>Sapindaceae</taxon>
        <taxon>Hippocastanoideae</taxon>
        <taxon>Acereae</taxon>
        <taxon>Acer</taxon>
    </lineage>
</organism>
<keyword evidence="2" id="KW-1185">Reference proteome</keyword>
<comment type="caution">
    <text evidence="1">The sequence shown here is derived from an EMBL/GenBank/DDBJ whole genome shotgun (WGS) entry which is preliminary data.</text>
</comment>
<dbReference type="Proteomes" id="UP001064489">
    <property type="component" value="Chromosome 1"/>
</dbReference>
<reference evidence="1" key="2">
    <citation type="submission" date="2023-02" db="EMBL/GenBank/DDBJ databases">
        <authorList>
            <person name="Swenson N.G."/>
            <person name="Wegrzyn J.L."/>
            <person name="Mcevoy S.L."/>
        </authorList>
    </citation>
    <scope>NUCLEOTIDE SEQUENCE</scope>
    <source>
        <strain evidence="1">91603</strain>
        <tissue evidence="1">Leaf</tissue>
    </source>
</reference>
<sequence>MERKVGRVPSIVFEQEDGQHGGNKLLISFQTSQIRKLVNHLGRWFFLSRLFDIEVRPEFASGDVIEKVRVLPRLLLDQLDPPVTTILADVDLFWTIWIGNCMNIQATVRKARNKIKGLLDDDGQWHVSRSSMEHVILEYFNNLFQSSNPLHSDIEKVLGSILPKLSSSMSNFLDAVFIGDEVKL</sequence>
<dbReference type="PANTHER" id="PTHR33284">
    <property type="entry name" value="RIBOSOMAL PROTEIN L25/GLN-TRNA SYNTHETASE, ANTI-CODON-BINDING DOMAIN-CONTAINING PROTEIN"/>
    <property type="match status" value="1"/>
</dbReference>
<dbReference type="PANTHER" id="PTHR33284:SF1">
    <property type="entry name" value="RIBOSOMAL PROTEIN L25_GLN-TRNA SYNTHETASE, ANTI-CODON-BINDING DOMAIN-CONTAINING PROTEIN"/>
    <property type="match status" value="1"/>
</dbReference>
<dbReference type="EMBL" id="JAJSOW010000003">
    <property type="protein sequence ID" value="KAI9196002.1"/>
    <property type="molecule type" value="Genomic_DNA"/>
</dbReference>
<dbReference type="GO" id="GO:0022625">
    <property type="term" value="C:cytosolic large ribosomal subunit"/>
    <property type="evidence" value="ECO:0007669"/>
    <property type="project" value="TreeGrafter"/>
</dbReference>
<dbReference type="GO" id="GO:0003735">
    <property type="term" value="F:structural constituent of ribosome"/>
    <property type="evidence" value="ECO:0007669"/>
    <property type="project" value="InterPro"/>
</dbReference>
<dbReference type="GO" id="GO:0008097">
    <property type="term" value="F:5S rRNA binding"/>
    <property type="evidence" value="ECO:0007669"/>
    <property type="project" value="TreeGrafter"/>
</dbReference>
<gene>
    <name evidence="1" type="ORF">LWI28_020184</name>
</gene>
<protein>
    <submittedName>
        <fullName evidence="1">Uncharacterized protein</fullName>
    </submittedName>
</protein>
<dbReference type="InterPro" id="IPR020930">
    <property type="entry name" value="Ribosomal_uL5_bac-type"/>
</dbReference>
<proteinExistence type="predicted"/>
<accession>A0AAD5P2J9</accession>
<reference evidence="1" key="1">
    <citation type="journal article" date="2022" name="Plant J.">
        <title>Strategies of tolerance reflected in two North American maple genomes.</title>
        <authorList>
            <person name="McEvoy S.L."/>
            <person name="Sezen U.U."/>
            <person name="Trouern-Trend A."/>
            <person name="McMahon S.M."/>
            <person name="Schaberg P.G."/>
            <person name="Yang J."/>
            <person name="Wegrzyn J.L."/>
            <person name="Swenson N.G."/>
        </authorList>
    </citation>
    <scope>NUCLEOTIDE SEQUENCE</scope>
    <source>
        <strain evidence="1">91603</strain>
    </source>
</reference>
<evidence type="ECO:0000313" key="1">
    <source>
        <dbReference type="EMBL" id="KAI9196002.1"/>
    </source>
</evidence>
<name>A0AAD5P2J9_ACENE</name>
<dbReference type="GO" id="GO:0006412">
    <property type="term" value="P:translation"/>
    <property type="evidence" value="ECO:0007669"/>
    <property type="project" value="InterPro"/>
</dbReference>
<dbReference type="AlphaFoldDB" id="A0AAD5P2J9"/>